<keyword evidence="3" id="KW-0539">Nucleus</keyword>
<keyword evidence="5" id="KW-1185">Reference proteome</keyword>
<comment type="similarity">
    <text evidence="2">Belongs to the replication factor A protein 3 family.</text>
</comment>
<comment type="caution">
    <text evidence="4">The sequence shown here is derived from an EMBL/GenBank/DDBJ whole genome shotgun (WGS) entry which is preliminary data.</text>
</comment>
<dbReference type="GO" id="GO:0003677">
    <property type="term" value="F:DNA binding"/>
    <property type="evidence" value="ECO:0007669"/>
    <property type="project" value="InterPro"/>
</dbReference>
<gene>
    <name evidence="4" type="ORF">TUBRATIS_11430</name>
</gene>
<evidence type="ECO:0000256" key="2">
    <source>
        <dbReference type="ARBA" id="ARBA00009761"/>
    </source>
</evidence>
<evidence type="ECO:0000256" key="3">
    <source>
        <dbReference type="ARBA" id="ARBA00023242"/>
    </source>
</evidence>
<sequence length="102" mass="11685">MFASKKDLLTNKGNKVKVIGKLIRIDDPFVILKSVYDDEILVRYTEIHKYTDKVVIVTGIVQDDSSVFEEMVDTLDGDFCLETFGKILKISKDCPELFYTNN</sequence>
<dbReference type="AlphaFoldDB" id="A0A437AMH6"/>
<dbReference type="InterPro" id="IPR013970">
    <property type="entry name" value="Rfa2"/>
</dbReference>
<dbReference type="EMBL" id="RCSS01000240">
    <property type="protein sequence ID" value="RVD92354.1"/>
    <property type="molecule type" value="Genomic_DNA"/>
</dbReference>
<comment type="subcellular location">
    <subcellularLocation>
        <location evidence="1">Nucleus</location>
    </subcellularLocation>
</comment>
<dbReference type="OrthoDB" id="2186234at2759"/>
<name>A0A437AMH6_9MICR</name>
<organism evidence="4 5">
    <name type="scientific">Tubulinosema ratisbonensis</name>
    <dbReference type="NCBI Taxonomy" id="291195"/>
    <lineage>
        <taxon>Eukaryota</taxon>
        <taxon>Fungi</taxon>
        <taxon>Fungi incertae sedis</taxon>
        <taxon>Microsporidia</taxon>
        <taxon>Tubulinosematoidea</taxon>
        <taxon>Tubulinosematidae</taxon>
        <taxon>Tubulinosema</taxon>
    </lineage>
</organism>
<dbReference type="GO" id="GO:0006310">
    <property type="term" value="P:DNA recombination"/>
    <property type="evidence" value="ECO:0007669"/>
    <property type="project" value="InterPro"/>
</dbReference>
<dbReference type="Pfam" id="PF08661">
    <property type="entry name" value="Rep_fac-A_3"/>
    <property type="match status" value="1"/>
</dbReference>
<dbReference type="GO" id="GO:0031981">
    <property type="term" value="C:nuclear lumen"/>
    <property type="evidence" value="ECO:0007669"/>
    <property type="project" value="UniProtKB-ARBA"/>
</dbReference>
<dbReference type="Gene3D" id="2.40.50.140">
    <property type="entry name" value="Nucleic acid-binding proteins"/>
    <property type="match status" value="1"/>
</dbReference>
<protein>
    <submittedName>
        <fullName evidence="4">Replication A subunit RPA3</fullName>
    </submittedName>
</protein>
<dbReference type="GO" id="GO:0006281">
    <property type="term" value="P:DNA repair"/>
    <property type="evidence" value="ECO:0007669"/>
    <property type="project" value="InterPro"/>
</dbReference>
<evidence type="ECO:0000313" key="4">
    <source>
        <dbReference type="EMBL" id="RVD92354.1"/>
    </source>
</evidence>
<evidence type="ECO:0000256" key="1">
    <source>
        <dbReference type="ARBA" id="ARBA00004123"/>
    </source>
</evidence>
<evidence type="ECO:0000313" key="5">
    <source>
        <dbReference type="Proteomes" id="UP000282876"/>
    </source>
</evidence>
<accession>A0A437AMH6</accession>
<dbReference type="GO" id="GO:0006260">
    <property type="term" value="P:DNA replication"/>
    <property type="evidence" value="ECO:0007669"/>
    <property type="project" value="InterPro"/>
</dbReference>
<reference evidence="4 5" key="1">
    <citation type="submission" date="2018-10" db="EMBL/GenBank/DDBJ databases">
        <title>Draft genome sequence of the microsporidian Tubulinosema ratisbonensis.</title>
        <authorList>
            <person name="Polonais V."/>
            <person name="Peyretaillade E."/>
            <person name="Niehus S."/>
            <person name="Wawrzyniak I."/>
            <person name="Franchet A."/>
            <person name="Gaspin C."/>
            <person name="Reichstadt M."/>
            <person name="Belser C."/>
            <person name="Labadie K."/>
            <person name="Delbac F."/>
            <person name="Ferrandon D."/>
        </authorList>
    </citation>
    <scope>NUCLEOTIDE SEQUENCE [LARGE SCALE GENOMIC DNA]</scope>
    <source>
        <strain evidence="4 5">Franzen</strain>
    </source>
</reference>
<proteinExistence type="inferred from homology"/>
<dbReference type="Proteomes" id="UP000282876">
    <property type="component" value="Unassembled WGS sequence"/>
</dbReference>
<dbReference type="VEuPathDB" id="MicrosporidiaDB:TUBRATIS_11430"/>
<dbReference type="InterPro" id="IPR012340">
    <property type="entry name" value="NA-bd_OB-fold"/>
</dbReference>